<sequence>MRGRESHARRQEGQQVGEQLGERGVEPAGEPRVVVRRSLPSQPAVRASASLFLTEAERQGVRAGRTMLYVGPEPAPGHVAEGLRVEPGTPVLARRKLLLADEVPVRVATSFLRLDLFGGTALVEPGFLRPSLQASIEALGHRFGRAEEHLIARPPEGEEAVTLDLGPGEWVVQIVRAAYSADDLPIHVLETVCAASRHIFEITQVSGADEF</sequence>
<dbReference type="Gene3D" id="3.40.1410.10">
    <property type="entry name" value="Chorismate lyase-like"/>
    <property type="match status" value="1"/>
</dbReference>
<proteinExistence type="predicted"/>
<gene>
    <name evidence="3" type="ORF">F5972_01120</name>
</gene>
<dbReference type="PANTHER" id="PTHR44846:SF17">
    <property type="entry name" value="GNTR-FAMILY TRANSCRIPTIONAL REGULATOR"/>
    <property type="match status" value="1"/>
</dbReference>
<evidence type="ECO:0000256" key="1">
    <source>
        <dbReference type="SAM" id="MobiDB-lite"/>
    </source>
</evidence>
<dbReference type="AlphaFoldDB" id="A0A5J5K9V3"/>
<organism evidence="3 4">
    <name type="scientific">Microbispora cellulosiformans</name>
    <dbReference type="NCBI Taxonomy" id="2614688"/>
    <lineage>
        <taxon>Bacteria</taxon>
        <taxon>Bacillati</taxon>
        <taxon>Actinomycetota</taxon>
        <taxon>Actinomycetes</taxon>
        <taxon>Streptosporangiales</taxon>
        <taxon>Streptosporangiaceae</taxon>
        <taxon>Microbispora</taxon>
    </lineage>
</organism>
<dbReference type="PANTHER" id="PTHR44846">
    <property type="entry name" value="MANNOSYL-D-GLYCERATE TRANSPORT/METABOLISM SYSTEM REPRESSOR MNGR-RELATED"/>
    <property type="match status" value="1"/>
</dbReference>
<dbReference type="Pfam" id="PF07702">
    <property type="entry name" value="UTRA"/>
    <property type="match status" value="1"/>
</dbReference>
<dbReference type="SUPFAM" id="SSF64288">
    <property type="entry name" value="Chorismate lyase-like"/>
    <property type="match status" value="1"/>
</dbReference>
<dbReference type="InterPro" id="IPR050679">
    <property type="entry name" value="Bact_HTH_transcr_reg"/>
</dbReference>
<evidence type="ECO:0000313" key="3">
    <source>
        <dbReference type="EMBL" id="KAA9381472.1"/>
    </source>
</evidence>
<dbReference type="SMART" id="SM00866">
    <property type="entry name" value="UTRA"/>
    <property type="match status" value="1"/>
</dbReference>
<comment type="caution">
    <text evidence="3">The sequence shown here is derived from an EMBL/GenBank/DDBJ whole genome shotgun (WGS) entry which is preliminary data.</text>
</comment>
<dbReference type="GO" id="GO:0045892">
    <property type="term" value="P:negative regulation of DNA-templated transcription"/>
    <property type="evidence" value="ECO:0007669"/>
    <property type="project" value="TreeGrafter"/>
</dbReference>
<dbReference type="InterPro" id="IPR011663">
    <property type="entry name" value="UTRA"/>
</dbReference>
<feature type="domain" description="UbiC transcription regulator-associated" evidence="2">
    <location>
        <begin position="58"/>
        <end position="199"/>
    </location>
</feature>
<dbReference type="EMBL" id="VYTZ01000001">
    <property type="protein sequence ID" value="KAA9381472.1"/>
    <property type="molecule type" value="Genomic_DNA"/>
</dbReference>
<dbReference type="RefSeq" id="WP_150930181.1">
    <property type="nucleotide sequence ID" value="NZ_VYTZ01000001.1"/>
</dbReference>
<dbReference type="GO" id="GO:0003677">
    <property type="term" value="F:DNA binding"/>
    <property type="evidence" value="ECO:0007669"/>
    <property type="project" value="InterPro"/>
</dbReference>
<evidence type="ECO:0000259" key="2">
    <source>
        <dbReference type="SMART" id="SM00866"/>
    </source>
</evidence>
<feature type="region of interest" description="Disordered" evidence="1">
    <location>
        <begin position="1"/>
        <end position="33"/>
    </location>
</feature>
<evidence type="ECO:0000313" key="4">
    <source>
        <dbReference type="Proteomes" id="UP000327011"/>
    </source>
</evidence>
<accession>A0A5J5K9V3</accession>
<keyword evidence="4" id="KW-1185">Reference proteome</keyword>
<name>A0A5J5K9V3_9ACTN</name>
<protein>
    <submittedName>
        <fullName evidence="3">UTRA domain-containing protein</fullName>
    </submittedName>
</protein>
<dbReference type="InterPro" id="IPR028978">
    <property type="entry name" value="Chorismate_lyase_/UTRA_dom_sf"/>
</dbReference>
<dbReference type="Proteomes" id="UP000327011">
    <property type="component" value="Unassembled WGS sequence"/>
</dbReference>
<reference evidence="3 4" key="1">
    <citation type="submission" date="2019-09" db="EMBL/GenBank/DDBJ databases">
        <title>Screening of Novel Bioactive Compounds from Soil-Associated.</title>
        <authorList>
            <person name="Gong X."/>
        </authorList>
    </citation>
    <scope>NUCLEOTIDE SEQUENCE [LARGE SCALE GENOMIC DNA]</scope>
    <source>
        <strain evidence="3 4">Gxj-6</strain>
    </source>
</reference>
<feature type="compositionally biased region" description="Basic and acidic residues" evidence="1">
    <location>
        <begin position="1"/>
        <end position="12"/>
    </location>
</feature>